<organism evidence="1 2">
    <name type="scientific">Deinococcus cellulosilyticus (strain DSM 18568 / NBRC 106333 / KACC 11606 / 5516J-15)</name>
    <dbReference type="NCBI Taxonomy" id="1223518"/>
    <lineage>
        <taxon>Bacteria</taxon>
        <taxon>Thermotogati</taxon>
        <taxon>Deinococcota</taxon>
        <taxon>Deinococci</taxon>
        <taxon>Deinococcales</taxon>
        <taxon>Deinococcaceae</taxon>
        <taxon>Deinococcus</taxon>
    </lineage>
</organism>
<dbReference type="Proteomes" id="UP000321306">
    <property type="component" value="Unassembled WGS sequence"/>
</dbReference>
<proteinExistence type="predicted"/>
<reference evidence="1 2" key="1">
    <citation type="submission" date="2019-07" db="EMBL/GenBank/DDBJ databases">
        <title>Whole genome shotgun sequence of Deinococcus cellulosilyticus NBRC 106333.</title>
        <authorList>
            <person name="Hosoyama A."/>
            <person name="Uohara A."/>
            <person name="Ohji S."/>
            <person name="Ichikawa N."/>
        </authorList>
    </citation>
    <scope>NUCLEOTIDE SEQUENCE [LARGE SCALE GENOMIC DNA]</scope>
    <source>
        <strain evidence="1 2">NBRC 106333</strain>
    </source>
</reference>
<comment type="caution">
    <text evidence="1">The sequence shown here is derived from an EMBL/GenBank/DDBJ whole genome shotgun (WGS) entry which is preliminary data.</text>
</comment>
<evidence type="ECO:0000313" key="2">
    <source>
        <dbReference type="Proteomes" id="UP000321306"/>
    </source>
</evidence>
<gene>
    <name evidence="1" type="ORF">DC3_31080</name>
</gene>
<name>A0A511N3M8_DEIC1</name>
<dbReference type="EMBL" id="BJXB01000013">
    <property type="protein sequence ID" value="GEM47473.1"/>
    <property type="molecule type" value="Genomic_DNA"/>
</dbReference>
<evidence type="ECO:0000313" key="1">
    <source>
        <dbReference type="EMBL" id="GEM47473.1"/>
    </source>
</evidence>
<dbReference type="AlphaFoldDB" id="A0A511N3M8"/>
<sequence>MPLMEGAVVLVGLQDVHAYILTTKVLQEWTRAGKSVASRTAWCFPGKIGVRLTPFESGSYLSRKNT</sequence>
<accession>A0A511N3M8</accession>
<protein>
    <submittedName>
        <fullName evidence="1">Uncharacterized protein</fullName>
    </submittedName>
</protein>
<keyword evidence="2" id="KW-1185">Reference proteome</keyword>